<evidence type="ECO:0000313" key="4">
    <source>
        <dbReference type="Proteomes" id="UP000182089"/>
    </source>
</evidence>
<proteinExistence type="predicted"/>
<dbReference type="SUPFAM" id="SSF53474">
    <property type="entry name" value="alpha/beta-Hydrolases"/>
    <property type="match status" value="1"/>
</dbReference>
<dbReference type="EMBL" id="FOCC01000001">
    <property type="protein sequence ID" value="SEM32087.1"/>
    <property type="molecule type" value="Genomic_DNA"/>
</dbReference>
<name>A0ABY1A8Z3_9LACO</name>
<protein>
    <submittedName>
        <fullName evidence="3">Acetyl esterase/lipase</fullName>
    </submittedName>
</protein>
<organism evidence="3 4">
    <name type="scientific">Ligilactobacillus ruminis</name>
    <dbReference type="NCBI Taxonomy" id="1623"/>
    <lineage>
        <taxon>Bacteria</taxon>
        <taxon>Bacillati</taxon>
        <taxon>Bacillota</taxon>
        <taxon>Bacilli</taxon>
        <taxon>Lactobacillales</taxon>
        <taxon>Lactobacillaceae</taxon>
        <taxon>Ligilactobacillus</taxon>
    </lineage>
</organism>
<dbReference type="InterPro" id="IPR050300">
    <property type="entry name" value="GDXG_lipolytic_enzyme"/>
</dbReference>
<dbReference type="Pfam" id="PF20434">
    <property type="entry name" value="BD-FAE"/>
    <property type="match status" value="1"/>
</dbReference>
<dbReference type="Proteomes" id="UP000182089">
    <property type="component" value="Unassembled WGS sequence"/>
</dbReference>
<evidence type="ECO:0000259" key="2">
    <source>
        <dbReference type="Pfam" id="PF20434"/>
    </source>
</evidence>
<reference evidence="3 4" key="1">
    <citation type="submission" date="2016-10" db="EMBL/GenBank/DDBJ databases">
        <authorList>
            <person name="Varghese N."/>
            <person name="Submissions S."/>
        </authorList>
    </citation>
    <scope>NUCLEOTIDE SEQUENCE [LARGE SCALE GENOMIC DNA]</scope>
    <source>
        <strain evidence="3 4">WC1T17</strain>
    </source>
</reference>
<comment type="caution">
    <text evidence="3">The sequence shown here is derived from an EMBL/GenBank/DDBJ whole genome shotgun (WGS) entry which is preliminary data.</text>
</comment>
<dbReference type="PANTHER" id="PTHR48081">
    <property type="entry name" value="AB HYDROLASE SUPERFAMILY PROTEIN C4A8.06C"/>
    <property type="match status" value="1"/>
</dbReference>
<evidence type="ECO:0000256" key="1">
    <source>
        <dbReference type="ARBA" id="ARBA00022801"/>
    </source>
</evidence>
<feature type="domain" description="BD-FAE-like" evidence="2">
    <location>
        <begin position="52"/>
        <end position="151"/>
    </location>
</feature>
<gene>
    <name evidence="3" type="ORF">SAMN05216431_10180</name>
</gene>
<sequence length="295" mass="33148">MTTDEIKEAIMAMRTAFKKGDDARDAGLDANPPEVLRINDLAYGPDPKWNLLDLYLPKNVSGKIPVIINIHGGGWCYGTKETYQFYGLNLAKGGFAFVNPNYTLAPDNVFPGELDEVNTYIHWVADYADEYNLDKNNVFLTGDSAGGQMAEQYITILTNPKYRELFGYDLTDLHFRAAALNSAAFFIGDLGMISGAVEGYFTPEVRAQKQDMLQTEKYITKDFLPCYLTTANEDFIHDQTIKFDGFLTALGVEHICKSFGDADHPEPHVFLMNQKDTLAKQANDEEMAFFRAHMI</sequence>
<dbReference type="InterPro" id="IPR049492">
    <property type="entry name" value="BD-FAE-like_dom"/>
</dbReference>
<keyword evidence="1" id="KW-0378">Hydrolase</keyword>
<accession>A0ABY1A8Z3</accession>
<dbReference type="InterPro" id="IPR029058">
    <property type="entry name" value="AB_hydrolase_fold"/>
</dbReference>
<evidence type="ECO:0000313" key="3">
    <source>
        <dbReference type="EMBL" id="SEM32087.1"/>
    </source>
</evidence>
<dbReference type="Gene3D" id="3.40.50.1820">
    <property type="entry name" value="alpha/beta hydrolase"/>
    <property type="match status" value="1"/>
</dbReference>